<accession>A0A6B0SR88</accession>
<evidence type="ECO:0000313" key="1">
    <source>
        <dbReference type="EMBL" id="MXR22093.1"/>
    </source>
</evidence>
<name>A0A6B0SR88_9EURY</name>
<sequence>MVEYCDKCGTKLKPEQPRHQRYVFEAIHDDSENVTGRLCVDCFVDFEEWLETNEVTNAE</sequence>
<evidence type="ECO:0000313" key="2">
    <source>
        <dbReference type="Proteomes" id="UP000471521"/>
    </source>
</evidence>
<proteinExistence type="predicted"/>
<protein>
    <recommendedName>
        <fullName evidence="3">Small CPxCG-related zinc finger protein</fullName>
    </recommendedName>
</protein>
<dbReference type="Proteomes" id="UP000471521">
    <property type="component" value="Unassembled WGS sequence"/>
</dbReference>
<dbReference type="EMBL" id="WUUU01000199">
    <property type="protein sequence ID" value="MXR22093.1"/>
    <property type="molecule type" value="Genomic_DNA"/>
</dbReference>
<comment type="caution">
    <text evidence="1">The sequence shown here is derived from an EMBL/GenBank/DDBJ whole genome shotgun (WGS) entry which is preliminary data.</text>
</comment>
<reference evidence="1 2" key="1">
    <citation type="submission" date="2019-12" db="EMBL/GenBank/DDBJ databases">
        <title>Isolation and characterization of three novel carbon monoxide-oxidizing members of Halobacteria from salione crusts and soils.</title>
        <authorList>
            <person name="Myers M.R."/>
            <person name="King G.M."/>
        </authorList>
    </citation>
    <scope>NUCLEOTIDE SEQUENCE [LARGE SCALE GENOMIC DNA]</scope>
    <source>
        <strain evidence="1 2">PCN9</strain>
    </source>
</reference>
<organism evidence="1 2">
    <name type="scientific">Halobacterium bonnevillei</name>
    <dbReference type="NCBI Taxonomy" id="2692200"/>
    <lineage>
        <taxon>Archaea</taxon>
        <taxon>Methanobacteriati</taxon>
        <taxon>Methanobacteriota</taxon>
        <taxon>Stenosarchaea group</taxon>
        <taxon>Halobacteria</taxon>
        <taxon>Halobacteriales</taxon>
        <taxon>Halobacteriaceae</taxon>
        <taxon>Halobacterium</taxon>
    </lineage>
</organism>
<dbReference type="RefSeq" id="WP_159527482.1">
    <property type="nucleotide sequence ID" value="NZ_WUUU01000199.1"/>
</dbReference>
<evidence type="ECO:0008006" key="3">
    <source>
        <dbReference type="Google" id="ProtNLM"/>
    </source>
</evidence>
<gene>
    <name evidence="1" type="ORF">GRX66_16385</name>
</gene>
<dbReference type="AlphaFoldDB" id="A0A6B0SR88"/>
<keyword evidence="2" id="KW-1185">Reference proteome</keyword>
<dbReference type="OrthoDB" id="226024at2157"/>